<feature type="non-terminal residue" evidence="2">
    <location>
        <position position="114"/>
    </location>
</feature>
<organism evidence="2">
    <name type="scientific">marine sediment metagenome</name>
    <dbReference type="NCBI Taxonomy" id="412755"/>
    <lineage>
        <taxon>unclassified sequences</taxon>
        <taxon>metagenomes</taxon>
        <taxon>ecological metagenomes</taxon>
    </lineage>
</organism>
<name>X1KS07_9ZZZZ</name>
<protein>
    <submittedName>
        <fullName evidence="2">Uncharacterized protein</fullName>
    </submittedName>
</protein>
<dbReference type="EMBL" id="BARU01047102">
    <property type="protein sequence ID" value="GAH96415.1"/>
    <property type="molecule type" value="Genomic_DNA"/>
</dbReference>
<evidence type="ECO:0000313" key="2">
    <source>
        <dbReference type="EMBL" id="GAH96415.1"/>
    </source>
</evidence>
<accession>X1KS07</accession>
<feature type="coiled-coil region" evidence="1">
    <location>
        <begin position="24"/>
        <end position="51"/>
    </location>
</feature>
<comment type="caution">
    <text evidence="2">The sequence shown here is derived from an EMBL/GenBank/DDBJ whole genome shotgun (WGS) entry which is preliminary data.</text>
</comment>
<keyword evidence="1" id="KW-0175">Coiled coil</keyword>
<dbReference type="AlphaFoldDB" id="X1KS07"/>
<proteinExistence type="predicted"/>
<reference evidence="2" key="1">
    <citation type="journal article" date="2014" name="Front. Microbiol.">
        <title>High frequency of phylogenetically diverse reductive dehalogenase-homologous genes in deep subseafloor sedimentary metagenomes.</title>
        <authorList>
            <person name="Kawai M."/>
            <person name="Futagami T."/>
            <person name="Toyoda A."/>
            <person name="Takaki Y."/>
            <person name="Nishi S."/>
            <person name="Hori S."/>
            <person name="Arai W."/>
            <person name="Tsubouchi T."/>
            <person name="Morono Y."/>
            <person name="Uchiyama I."/>
            <person name="Ito T."/>
            <person name="Fujiyama A."/>
            <person name="Inagaki F."/>
            <person name="Takami H."/>
        </authorList>
    </citation>
    <scope>NUCLEOTIDE SEQUENCE</scope>
    <source>
        <strain evidence="2">Expedition CK06-06</strain>
    </source>
</reference>
<sequence length="114" mass="13193">LKELNSNREKEPYKSALNFFNDDSELYKEEISSLEKLIQEAQKRLEQRINSLSPDDLRAGSNLGLNDLIQQKSLREWEKLASKALNNQNISEDLSKLINSNKLDDLLKSIKFIN</sequence>
<gene>
    <name evidence="2" type="ORF">S03H2_70735</name>
</gene>
<evidence type="ECO:0000256" key="1">
    <source>
        <dbReference type="SAM" id="Coils"/>
    </source>
</evidence>
<feature type="non-terminal residue" evidence="2">
    <location>
        <position position="1"/>
    </location>
</feature>